<dbReference type="OrthoDB" id="9996331at2759"/>
<reference evidence="2" key="1">
    <citation type="submission" date="2021-01" db="EMBL/GenBank/DDBJ databases">
        <title>Caligus Genome Assembly.</title>
        <authorList>
            <person name="Gallardo-Escarate C."/>
        </authorList>
    </citation>
    <scope>NUCLEOTIDE SEQUENCE [LARGE SCALE GENOMIC DNA]</scope>
</reference>
<evidence type="ECO:0000313" key="2">
    <source>
        <dbReference type="Proteomes" id="UP000595437"/>
    </source>
</evidence>
<name>A0A7T8GT85_CALRO</name>
<gene>
    <name evidence="1" type="ORF">FKW44_017292</name>
</gene>
<dbReference type="EMBL" id="CP045901">
    <property type="protein sequence ID" value="QQP37111.1"/>
    <property type="molecule type" value="Genomic_DNA"/>
</dbReference>
<proteinExistence type="predicted"/>
<evidence type="ECO:0000313" key="1">
    <source>
        <dbReference type="EMBL" id="QQP37111.1"/>
    </source>
</evidence>
<accession>A0A7T8GT85</accession>
<keyword evidence="2" id="KW-1185">Reference proteome</keyword>
<protein>
    <submittedName>
        <fullName evidence="1">Uncharacterized protein</fullName>
    </submittedName>
</protein>
<sequence length="87" mass="9965">VVRMKIPLLTERVKAVHLQRCQALLNYFKVPCKCNVLGICGLQCIAAPLIWFPTGFRLNAADYIKVLKTKFLPWVRESFLDGNVVFQ</sequence>
<feature type="non-terminal residue" evidence="1">
    <location>
        <position position="1"/>
    </location>
</feature>
<dbReference type="AlphaFoldDB" id="A0A7T8GT85"/>
<dbReference type="Proteomes" id="UP000595437">
    <property type="component" value="Chromosome 12"/>
</dbReference>
<organism evidence="1 2">
    <name type="scientific">Caligus rogercresseyi</name>
    <name type="common">Sea louse</name>
    <dbReference type="NCBI Taxonomy" id="217165"/>
    <lineage>
        <taxon>Eukaryota</taxon>
        <taxon>Metazoa</taxon>
        <taxon>Ecdysozoa</taxon>
        <taxon>Arthropoda</taxon>
        <taxon>Crustacea</taxon>
        <taxon>Multicrustacea</taxon>
        <taxon>Hexanauplia</taxon>
        <taxon>Copepoda</taxon>
        <taxon>Siphonostomatoida</taxon>
        <taxon>Caligidae</taxon>
        <taxon>Caligus</taxon>
    </lineage>
</organism>